<dbReference type="AlphaFoldDB" id="A0A176YCR9"/>
<dbReference type="EMBL" id="LUUB01000104">
    <property type="protein sequence ID" value="OAF01438.1"/>
    <property type="molecule type" value="Genomic_DNA"/>
</dbReference>
<name>A0A176YCR9_9BRAD</name>
<dbReference type="OrthoDB" id="8129943at2"/>
<keyword evidence="2" id="KW-1185">Reference proteome</keyword>
<dbReference type="RefSeq" id="WP_063707313.1">
    <property type="nucleotide sequence ID" value="NZ_LUUB01000104.1"/>
</dbReference>
<dbReference type="InterPro" id="IPR025906">
    <property type="entry name" value="YjfB_motility"/>
</dbReference>
<dbReference type="Proteomes" id="UP000076959">
    <property type="component" value="Unassembled WGS sequence"/>
</dbReference>
<evidence type="ECO:0008006" key="3">
    <source>
        <dbReference type="Google" id="ProtNLM"/>
    </source>
</evidence>
<proteinExistence type="predicted"/>
<evidence type="ECO:0000313" key="1">
    <source>
        <dbReference type="EMBL" id="OAF01438.1"/>
    </source>
</evidence>
<comment type="caution">
    <text evidence="1">The sequence shown here is derived from an EMBL/GenBank/DDBJ whole genome shotgun (WGS) entry which is preliminary data.</text>
</comment>
<dbReference type="STRING" id="1505087.AYJ54_28490"/>
<protein>
    <recommendedName>
        <fullName evidence="3">Motility protein</fullName>
    </recommendedName>
</protein>
<evidence type="ECO:0000313" key="2">
    <source>
        <dbReference type="Proteomes" id="UP000076959"/>
    </source>
</evidence>
<gene>
    <name evidence="1" type="ORF">AYJ54_28490</name>
</gene>
<dbReference type="Pfam" id="PF14070">
    <property type="entry name" value="YjfB_motility"/>
    <property type="match status" value="1"/>
</dbReference>
<sequence>MDMMAMVSTMLAAQQGALQSNVAATVMKQNMDAEKSAVLTILGAGQPSLANVGAGVGNNLNITA</sequence>
<organism evidence="1 2">
    <name type="scientific">Bradyrhizobium centrolobii</name>
    <dbReference type="NCBI Taxonomy" id="1505087"/>
    <lineage>
        <taxon>Bacteria</taxon>
        <taxon>Pseudomonadati</taxon>
        <taxon>Pseudomonadota</taxon>
        <taxon>Alphaproteobacteria</taxon>
        <taxon>Hyphomicrobiales</taxon>
        <taxon>Nitrobacteraceae</taxon>
        <taxon>Bradyrhizobium</taxon>
    </lineage>
</organism>
<reference evidence="1 2" key="1">
    <citation type="submission" date="2016-03" db="EMBL/GenBank/DDBJ databases">
        <title>Draft Genome Sequence of the Strain BR 10245 (Bradyrhizobium sp.) isolated from nodules of Centrolobium paraense.</title>
        <authorList>
            <person name="Simoes-Araujo J.L.Sr."/>
            <person name="Barauna A.C."/>
            <person name="Silva K."/>
            <person name="Zilli J.E."/>
        </authorList>
    </citation>
    <scope>NUCLEOTIDE SEQUENCE [LARGE SCALE GENOMIC DNA]</scope>
    <source>
        <strain evidence="1 2">BR 10245</strain>
    </source>
</reference>
<accession>A0A176YCR9</accession>